<dbReference type="AlphaFoldDB" id="A0A2G5C3Y0"/>
<dbReference type="Proteomes" id="UP000230069">
    <property type="component" value="Unassembled WGS sequence"/>
</dbReference>
<sequence length="96" mass="10744">MEKEIKLLSKVTVNHLFLTQFEAFRATLLSLRKRNPSLSLAILQAVVSQGGKIKEILWSDSCSSPSLLAWLSALVLLEFDDATKIDIFFLLLLHGT</sequence>
<dbReference type="PANTHER" id="PTHR35478:SF1">
    <property type="entry name" value="ZINC FINGER FYVE DOMAIN-CONTAINING PROTEIN 26"/>
    <property type="match status" value="1"/>
</dbReference>
<evidence type="ECO:0000313" key="1">
    <source>
        <dbReference type="EMBL" id="PIA25976.1"/>
    </source>
</evidence>
<dbReference type="STRING" id="218851.A0A2G5C3Y0"/>
<name>A0A2G5C3Y0_AQUCA</name>
<accession>A0A2G5C3Y0</accession>
<gene>
    <name evidence="1" type="ORF">AQUCO_10200030v1</name>
</gene>
<dbReference type="EMBL" id="KZ305118">
    <property type="protein sequence ID" value="PIA25976.1"/>
    <property type="molecule type" value="Genomic_DNA"/>
</dbReference>
<evidence type="ECO:0000313" key="2">
    <source>
        <dbReference type="Proteomes" id="UP000230069"/>
    </source>
</evidence>
<protein>
    <submittedName>
        <fullName evidence="1">Uncharacterized protein</fullName>
    </submittedName>
</protein>
<keyword evidence="2" id="KW-1185">Reference proteome</keyword>
<organism evidence="1 2">
    <name type="scientific">Aquilegia coerulea</name>
    <name type="common">Rocky mountain columbine</name>
    <dbReference type="NCBI Taxonomy" id="218851"/>
    <lineage>
        <taxon>Eukaryota</taxon>
        <taxon>Viridiplantae</taxon>
        <taxon>Streptophyta</taxon>
        <taxon>Embryophyta</taxon>
        <taxon>Tracheophyta</taxon>
        <taxon>Spermatophyta</taxon>
        <taxon>Magnoliopsida</taxon>
        <taxon>Ranunculales</taxon>
        <taxon>Ranunculaceae</taxon>
        <taxon>Thalictroideae</taxon>
        <taxon>Aquilegia</taxon>
    </lineage>
</organism>
<dbReference type="PANTHER" id="PTHR35478">
    <property type="entry name" value="ZINC FINGER FYVE DOMAIN PROTEIN"/>
    <property type="match status" value="1"/>
</dbReference>
<dbReference type="InParanoid" id="A0A2G5C3Y0"/>
<proteinExistence type="predicted"/>
<reference evidence="1 2" key="1">
    <citation type="submission" date="2017-09" db="EMBL/GenBank/DDBJ databases">
        <title>WGS assembly of Aquilegia coerulea Goldsmith.</title>
        <authorList>
            <person name="Hodges S."/>
            <person name="Kramer E."/>
            <person name="Nordborg M."/>
            <person name="Tomkins J."/>
            <person name="Borevitz J."/>
            <person name="Derieg N."/>
            <person name="Yan J."/>
            <person name="Mihaltcheva S."/>
            <person name="Hayes R.D."/>
            <person name="Rokhsar D."/>
        </authorList>
    </citation>
    <scope>NUCLEOTIDE SEQUENCE [LARGE SCALE GENOMIC DNA]</scope>
    <source>
        <strain evidence="2">cv. Goldsmith</strain>
    </source>
</reference>
<dbReference type="OrthoDB" id="1936617at2759"/>